<dbReference type="InterPro" id="IPR023346">
    <property type="entry name" value="Lysozyme-like_dom_sf"/>
</dbReference>
<dbReference type="InterPro" id="IPR011098">
    <property type="entry name" value="G5_dom"/>
</dbReference>
<reference evidence="6" key="1">
    <citation type="journal article" date="2019" name="Int. J. Syst. Evol. Microbiol.">
        <title>The Global Catalogue of Microorganisms (GCM) 10K type strain sequencing project: providing services to taxonomists for standard genome sequencing and annotation.</title>
        <authorList>
            <consortium name="The Broad Institute Genomics Platform"/>
            <consortium name="The Broad Institute Genome Sequencing Center for Infectious Disease"/>
            <person name="Wu L."/>
            <person name="Ma J."/>
        </authorList>
    </citation>
    <scope>NUCLEOTIDE SEQUENCE [LARGE SCALE GENOMIC DNA]</scope>
    <source>
        <strain evidence="6">CGMCC 1.13681</strain>
    </source>
</reference>
<protein>
    <submittedName>
        <fullName evidence="5">Ubiquitin-like domain-containing protein</fullName>
    </submittedName>
</protein>
<comment type="caution">
    <text evidence="5">The sequence shown here is derived from an EMBL/GenBank/DDBJ whole genome shotgun (WGS) entry which is preliminary data.</text>
</comment>
<gene>
    <name evidence="5" type="ORF">ACFQLX_20050</name>
</gene>
<comment type="similarity">
    <text evidence="1">Belongs to the transglycosylase family. Rpf subfamily.</text>
</comment>
<evidence type="ECO:0000313" key="6">
    <source>
        <dbReference type="Proteomes" id="UP001596413"/>
    </source>
</evidence>
<dbReference type="EMBL" id="JBHSZO010000034">
    <property type="protein sequence ID" value="MFC7220436.1"/>
    <property type="molecule type" value="Genomic_DNA"/>
</dbReference>
<dbReference type="PROSITE" id="PS51109">
    <property type="entry name" value="G5"/>
    <property type="match status" value="1"/>
</dbReference>
<name>A0ABW2GKE7_9ACTN</name>
<evidence type="ECO:0000259" key="4">
    <source>
        <dbReference type="PROSITE" id="PS51109"/>
    </source>
</evidence>
<keyword evidence="2" id="KW-0732">Signal</keyword>
<organism evidence="5 6">
    <name type="scientific">Streptomyces polyrhachis</name>
    <dbReference type="NCBI Taxonomy" id="1282885"/>
    <lineage>
        <taxon>Bacteria</taxon>
        <taxon>Bacillati</taxon>
        <taxon>Actinomycetota</taxon>
        <taxon>Actinomycetes</taxon>
        <taxon>Kitasatosporales</taxon>
        <taxon>Streptomycetaceae</taxon>
        <taxon>Streptomyces</taxon>
    </lineage>
</organism>
<dbReference type="Gene3D" id="1.10.530.10">
    <property type="match status" value="1"/>
</dbReference>
<sequence length="388" mass="42287">MRQQARAERAARDSRRRRRVTRLLPQALVVATLAGGTSAFVADGKRVTLEVDGKPRTVYTHVDTVAELLEADGVDTGARDEVRPAPHAELRHGDEITVRHARPLVLTVDGRRRTVWTTARTVDEALSRLMRERAEGAYVSASRSSAIGRDGLKLDVHTERDAVLVVAGEERRLRTRAATVAELLRQAGVRLGGEDTVSRPLGSFPRDGMRVEVERVRTREGTRIEAVPYEVVTRRDPSLADGTRVVEQAGREGARRITYRTRTVTGESVRRSHERLDVRILRAARPQIVRVGTRPSAPAAAPAGAVPGTGGLNWASLAACESGGRPGATDATGTYGGLYQFDLRTWQGVGGSGRPQDASAAEQTYRAQKLYQQRGAAPWPVCGRNLYG</sequence>
<dbReference type="SUPFAM" id="SSF53955">
    <property type="entry name" value="Lysozyme-like"/>
    <property type="match status" value="1"/>
</dbReference>
<keyword evidence="6" id="KW-1185">Reference proteome</keyword>
<dbReference type="InterPro" id="IPR010618">
    <property type="entry name" value="RPF"/>
</dbReference>
<dbReference type="Pfam" id="PF07501">
    <property type="entry name" value="G5"/>
    <property type="match status" value="1"/>
</dbReference>
<dbReference type="Proteomes" id="UP001596413">
    <property type="component" value="Unassembled WGS sequence"/>
</dbReference>
<proteinExistence type="inferred from homology"/>
<dbReference type="Gene3D" id="2.20.230.10">
    <property type="entry name" value="Resuscitation-promoting factor rpfb"/>
    <property type="match status" value="1"/>
</dbReference>
<dbReference type="InterPro" id="IPR007137">
    <property type="entry name" value="DUF348"/>
</dbReference>
<evidence type="ECO:0000256" key="1">
    <source>
        <dbReference type="ARBA" id="ARBA00010830"/>
    </source>
</evidence>
<dbReference type="InterPro" id="IPR051933">
    <property type="entry name" value="Resuscitation_pf_RpfB"/>
</dbReference>
<dbReference type="Pfam" id="PF03990">
    <property type="entry name" value="DUF348"/>
    <property type="match status" value="3"/>
</dbReference>
<dbReference type="Pfam" id="PF06737">
    <property type="entry name" value="Transglycosylas"/>
    <property type="match status" value="1"/>
</dbReference>
<dbReference type="CDD" id="cd13925">
    <property type="entry name" value="RPF"/>
    <property type="match status" value="1"/>
</dbReference>
<evidence type="ECO:0000256" key="3">
    <source>
        <dbReference type="ARBA" id="ARBA00022801"/>
    </source>
</evidence>
<feature type="domain" description="G5" evidence="4">
    <location>
        <begin position="213"/>
        <end position="295"/>
    </location>
</feature>
<dbReference type="SMART" id="SM01208">
    <property type="entry name" value="G5"/>
    <property type="match status" value="1"/>
</dbReference>
<evidence type="ECO:0000313" key="5">
    <source>
        <dbReference type="EMBL" id="MFC7220436.1"/>
    </source>
</evidence>
<evidence type="ECO:0000256" key="2">
    <source>
        <dbReference type="ARBA" id="ARBA00022729"/>
    </source>
</evidence>
<dbReference type="PANTHER" id="PTHR39160:SF4">
    <property type="entry name" value="RESUSCITATION-PROMOTING FACTOR RPFB"/>
    <property type="match status" value="1"/>
</dbReference>
<accession>A0ABW2GKE7</accession>
<dbReference type="PANTHER" id="PTHR39160">
    <property type="entry name" value="CELL WALL-BINDING PROTEIN YOCH"/>
    <property type="match status" value="1"/>
</dbReference>
<dbReference type="RefSeq" id="WP_386417099.1">
    <property type="nucleotide sequence ID" value="NZ_JBHSZO010000034.1"/>
</dbReference>
<keyword evidence="3" id="KW-0378">Hydrolase</keyword>